<dbReference type="GO" id="GO:0016020">
    <property type="term" value="C:membrane"/>
    <property type="evidence" value="ECO:0007669"/>
    <property type="project" value="TreeGrafter"/>
</dbReference>
<organism evidence="3 4">
    <name type="scientific">Ceratodon purpureus</name>
    <name type="common">Fire moss</name>
    <name type="synonym">Dicranum purpureum</name>
    <dbReference type="NCBI Taxonomy" id="3225"/>
    <lineage>
        <taxon>Eukaryota</taxon>
        <taxon>Viridiplantae</taxon>
        <taxon>Streptophyta</taxon>
        <taxon>Embryophyta</taxon>
        <taxon>Bryophyta</taxon>
        <taxon>Bryophytina</taxon>
        <taxon>Bryopsida</taxon>
        <taxon>Dicranidae</taxon>
        <taxon>Pseudoditrichales</taxon>
        <taxon>Ditrichaceae</taxon>
        <taxon>Ceratodon</taxon>
    </lineage>
</organism>
<dbReference type="GO" id="GO:1902388">
    <property type="term" value="F:ceramide 1-phosphate transfer activity"/>
    <property type="evidence" value="ECO:0007669"/>
    <property type="project" value="TreeGrafter"/>
</dbReference>
<name>A0A8T0IVM5_CERPU</name>
<dbReference type="InterPro" id="IPR014830">
    <property type="entry name" value="Glycolipid_transfer_prot_dom"/>
</dbReference>
<dbReference type="GO" id="GO:1902387">
    <property type="term" value="F:ceramide 1-phosphate binding"/>
    <property type="evidence" value="ECO:0007669"/>
    <property type="project" value="TreeGrafter"/>
</dbReference>
<sequence length="204" mass="22570">MAESTMTVFGPALELMKTVKSPEGHMLTKPFLDVCRNVLPVIDKFGSSMALVKSDVGGNISRLDAKYEENTAANTLLYDIIRAEVANKTAKGSSSCTNGMLWLTRAMDFLVELFRNLNAHADWSMSQCATAAYTSTLKKYHGWIASAAFTVAMKLVPERSKFYETLALGNSTADMERFVSEFSPILEENHKFLKSVDMDDLKAS</sequence>
<dbReference type="PANTHER" id="PTHR10219">
    <property type="entry name" value="GLYCOLIPID TRANSFER PROTEIN-RELATED"/>
    <property type="match status" value="1"/>
</dbReference>
<evidence type="ECO:0000256" key="1">
    <source>
        <dbReference type="ARBA" id="ARBA00022448"/>
    </source>
</evidence>
<dbReference type="Proteomes" id="UP000822688">
    <property type="component" value="Chromosome 2"/>
</dbReference>
<evidence type="ECO:0000313" key="3">
    <source>
        <dbReference type="EMBL" id="KAG0587774.1"/>
    </source>
</evidence>
<feature type="domain" description="Glycolipid transfer protein" evidence="2">
    <location>
        <begin position="27"/>
        <end position="167"/>
    </location>
</feature>
<keyword evidence="1" id="KW-0813">Transport</keyword>
<dbReference type="Pfam" id="PF08718">
    <property type="entry name" value="GLTP"/>
    <property type="match status" value="1"/>
</dbReference>
<evidence type="ECO:0000259" key="2">
    <source>
        <dbReference type="Pfam" id="PF08718"/>
    </source>
</evidence>
<evidence type="ECO:0000313" key="4">
    <source>
        <dbReference type="Proteomes" id="UP000822688"/>
    </source>
</evidence>
<reference evidence="3" key="1">
    <citation type="submission" date="2020-06" db="EMBL/GenBank/DDBJ databases">
        <title>WGS assembly of Ceratodon purpureus strain R40.</title>
        <authorList>
            <person name="Carey S.B."/>
            <person name="Jenkins J."/>
            <person name="Shu S."/>
            <person name="Lovell J.T."/>
            <person name="Sreedasyam A."/>
            <person name="Maumus F."/>
            <person name="Tiley G.P."/>
            <person name="Fernandez-Pozo N."/>
            <person name="Barry K."/>
            <person name="Chen C."/>
            <person name="Wang M."/>
            <person name="Lipzen A."/>
            <person name="Daum C."/>
            <person name="Saski C.A."/>
            <person name="Payton A.C."/>
            <person name="Mcbreen J.C."/>
            <person name="Conrad R.E."/>
            <person name="Kollar L.M."/>
            <person name="Olsson S."/>
            <person name="Huttunen S."/>
            <person name="Landis J.B."/>
            <person name="Wickett N.J."/>
            <person name="Johnson M.G."/>
            <person name="Rensing S.A."/>
            <person name="Grimwood J."/>
            <person name="Schmutz J."/>
            <person name="Mcdaniel S.F."/>
        </authorList>
    </citation>
    <scope>NUCLEOTIDE SEQUENCE</scope>
    <source>
        <strain evidence="3">R40</strain>
    </source>
</reference>
<dbReference type="GO" id="GO:0005829">
    <property type="term" value="C:cytosol"/>
    <property type="evidence" value="ECO:0007669"/>
    <property type="project" value="TreeGrafter"/>
</dbReference>
<dbReference type="InterPro" id="IPR036497">
    <property type="entry name" value="GLTP_sf"/>
</dbReference>
<dbReference type="Gene3D" id="1.10.3520.10">
    <property type="entry name" value="Glycolipid transfer protein"/>
    <property type="match status" value="1"/>
</dbReference>
<dbReference type="PANTHER" id="PTHR10219:SF25">
    <property type="entry name" value="PLECKSTRIN HOMOLOGY DOMAIN-CONTAINING FAMILY A MEMBER 8"/>
    <property type="match status" value="1"/>
</dbReference>
<dbReference type="SUPFAM" id="SSF110004">
    <property type="entry name" value="Glycolipid transfer protein, GLTP"/>
    <property type="match status" value="1"/>
</dbReference>
<dbReference type="FunFam" id="1.10.3520.10:FF:000001">
    <property type="entry name" value="Pleckstrin domain-containing family A member 8"/>
    <property type="match status" value="1"/>
</dbReference>
<comment type="caution">
    <text evidence="3">The sequence shown here is derived from an EMBL/GenBank/DDBJ whole genome shotgun (WGS) entry which is preliminary data.</text>
</comment>
<gene>
    <name evidence="3" type="ORF">KC19_2G190300</name>
</gene>
<dbReference type="AlphaFoldDB" id="A0A8T0IVM5"/>
<accession>A0A8T0IVM5</accession>
<protein>
    <recommendedName>
        <fullName evidence="2">Glycolipid transfer protein domain-containing protein</fullName>
    </recommendedName>
</protein>
<keyword evidence="4" id="KW-1185">Reference proteome</keyword>
<proteinExistence type="predicted"/>
<dbReference type="EMBL" id="CM026422">
    <property type="protein sequence ID" value="KAG0587774.1"/>
    <property type="molecule type" value="Genomic_DNA"/>
</dbReference>